<dbReference type="InParanoid" id="A0A401GQ41"/>
<organism evidence="5 6">
    <name type="scientific">Sparassis crispa</name>
    <dbReference type="NCBI Taxonomy" id="139825"/>
    <lineage>
        <taxon>Eukaryota</taxon>
        <taxon>Fungi</taxon>
        <taxon>Dikarya</taxon>
        <taxon>Basidiomycota</taxon>
        <taxon>Agaricomycotina</taxon>
        <taxon>Agaricomycetes</taxon>
        <taxon>Polyporales</taxon>
        <taxon>Sparassidaceae</taxon>
        <taxon>Sparassis</taxon>
    </lineage>
</organism>
<dbReference type="GeneID" id="38781272"/>
<dbReference type="SUPFAM" id="SSF53335">
    <property type="entry name" value="S-adenosyl-L-methionine-dependent methyltransferases"/>
    <property type="match status" value="1"/>
</dbReference>
<comment type="caution">
    <text evidence="5">The sequence shown here is derived from an EMBL/GenBank/DDBJ whole genome shotgun (WGS) entry which is preliminary data.</text>
</comment>
<evidence type="ECO:0000256" key="3">
    <source>
        <dbReference type="ARBA" id="ARBA00022691"/>
    </source>
</evidence>
<dbReference type="STRING" id="139825.A0A401GQ41"/>
<dbReference type="InterPro" id="IPR029063">
    <property type="entry name" value="SAM-dependent_MTases_sf"/>
</dbReference>
<comment type="pathway">
    <text evidence="1">Secondary metabolite biosynthesis.</text>
</comment>
<sequence>MFQITREAQVPRELVPALDSSLLVLSETQLTFLHALVSPDDQELRRKILAVQKGAYERYPYPCIRSFHHVSLMASANPVYSAVLNAGRSGNTIFLDIGCCMGTDVRKLAFDGYPAPQILGCDLRQEYIDDGYKLYQDAATCPIHFFTSDIFSVPVSFDARTPGSADISTVTELVQLQGTVMHIYTGALFHLFDETTQYAIALRVAALLKHEPGAIVFGRHSGLEHEGMIDDHLGRTRYGHSTTSWPLLWKKVFAEAEGAEFAETRVVTEVKREEHPYSLSRQRGQHMLIWSVRIL</sequence>
<name>A0A401GQ41_9APHY</name>
<keyword evidence="3" id="KW-0949">S-adenosyl-L-methionine</keyword>
<dbReference type="Proteomes" id="UP000287166">
    <property type="component" value="Unassembled WGS sequence"/>
</dbReference>
<evidence type="ECO:0000256" key="2">
    <source>
        <dbReference type="ARBA" id="ARBA00022679"/>
    </source>
</evidence>
<proteinExistence type="inferred from homology"/>
<evidence type="ECO:0000256" key="4">
    <source>
        <dbReference type="ARBA" id="ARBA00038314"/>
    </source>
</evidence>
<dbReference type="InterPro" id="IPR051654">
    <property type="entry name" value="Meroterpenoid_MTases"/>
</dbReference>
<gene>
    <name evidence="5" type="ORF">SCP_0603330</name>
</gene>
<dbReference type="PANTHER" id="PTHR35897">
    <property type="entry name" value="METHYLTRANSFERASE AUSD"/>
    <property type="match status" value="1"/>
</dbReference>
<dbReference type="AlphaFoldDB" id="A0A401GQ41"/>
<evidence type="ECO:0000256" key="1">
    <source>
        <dbReference type="ARBA" id="ARBA00005179"/>
    </source>
</evidence>
<dbReference type="Gene3D" id="3.40.50.150">
    <property type="entry name" value="Vaccinia Virus protein VP39"/>
    <property type="match status" value="1"/>
</dbReference>
<comment type="similarity">
    <text evidence="4">Belongs to the class I-like SAM-binding methyltransferase superfamily.</text>
</comment>
<evidence type="ECO:0000313" key="5">
    <source>
        <dbReference type="EMBL" id="GBE84355.1"/>
    </source>
</evidence>
<evidence type="ECO:0008006" key="7">
    <source>
        <dbReference type="Google" id="ProtNLM"/>
    </source>
</evidence>
<evidence type="ECO:0000313" key="6">
    <source>
        <dbReference type="Proteomes" id="UP000287166"/>
    </source>
</evidence>
<dbReference type="EMBL" id="BFAD01000006">
    <property type="protein sequence ID" value="GBE84355.1"/>
    <property type="molecule type" value="Genomic_DNA"/>
</dbReference>
<keyword evidence="2" id="KW-0808">Transferase</keyword>
<keyword evidence="6" id="KW-1185">Reference proteome</keyword>
<accession>A0A401GQ41</accession>
<dbReference type="GO" id="GO:0016740">
    <property type="term" value="F:transferase activity"/>
    <property type="evidence" value="ECO:0007669"/>
    <property type="project" value="UniProtKB-KW"/>
</dbReference>
<dbReference type="OrthoDB" id="2094832at2759"/>
<protein>
    <recommendedName>
        <fullName evidence="7">Methyltransferase domain-containing protein</fullName>
    </recommendedName>
</protein>
<dbReference type="PANTHER" id="PTHR35897:SF1">
    <property type="entry name" value="METHYLTRANSFERASE AUSD"/>
    <property type="match status" value="1"/>
</dbReference>
<dbReference type="RefSeq" id="XP_027615268.1">
    <property type="nucleotide sequence ID" value="XM_027759467.1"/>
</dbReference>
<reference evidence="5 6" key="1">
    <citation type="journal article" date="2018" name="Sci. Rep.">
        <title>Genome sequence of the cauliflower mushroom Sparassis crispa (Hanabiratake) and its association with beneficial usage.</title>
        <authorList>
            <person name="Kiyama R."/>
            <person name="Furutani Y."/>
            <person name="Kawaguchi K."/>
            <person name="Nakanishi T."/>
        </authorList>
    </citation>
    <scope>NUCLEOTIDE SEQUENCE [LARGE SCALE GENOMIC DNA]</scope>
</reference>